<sequence length="189" mass="20566">MGLNSRFDGGRIILVILSSVTIATMMSVDAVLMQVFLTGSSNLGIVLFVPTALFLVMIEAFTFISILRAMLINLEAHDGSKPLKLAWLLTIAFLIIMMGTIDMSLFNSYAGISVQVSAPSLVMDKSVGMGLAFYNGGLAIVIYSVINFLRSGMLEPNRLNKSMRSNSTPLPITGFTDDDDDDDEREEVI</sequence>
<dbReference type="RefSeq" id="WP_188597071.1">
    <property type="nucleotide sequence ID" value="NZ_BMNL01000004.1"/>
</dbReference>
<feature type="transmembrane region" description="Helical" evidence="2">
    <location>
        <begin position="85"/>
        <end position="106"/>
    </location>
</feature>
<protein>
    <submittedName>
        <fullName evidence="3">Uncharacterized protein</fullName>
    </submittedName>
</protein>
<feature type="transmembrane region" description="Helical" evidence="2">
    <location>
        <begin position="126"/>
        <end position="149"/>
    </location>
</feature>
<evidence type="ECO:0000313" key="3">
    <source>
        <dbReference type="EMBL" id="GGP22352.1"/>
    </source>
</evidence>
<dbReference type="AlphaFoldDB" id="A0A830GYK1"/>
<reference evidence="3" key="2">
    <citation type="submission" date="2020-09" db="EMBL/GenBank/DDBJ databases">
        <authorList>
            <person name="Sun Q."/>
            <person name="Ohkuma M."/>
        </authorList>
    </citation>
    <scope>NUCLEOTIDE SEQUENCE</scope>
    <source>
        <strain evidence="3">JCM 10088</strain>
    </source>
</reference>
<keyword evidence="2" id="KW-0812">Transmembrane</keyword>
<keyword evidence="2" id="KW-0472">Membrane</keyword>
<feature type="compositionally biased region" description="Acidic residues" evidence="1">
    <location>
        <begin position="176"/>
        <end position="189"/>
    </location>
</feature>
<feature type="transmembrane region" description="Helical" evidence="2">
    <location>
        <begin position="12"/>
        <end position="37"/>
    </location>
</feature>
<dbReference type="Proteomes" id="UP000610960">
    <property type="component" value="Unassembled WGS sequence"/>
</dbReference>
<gene>
    <name evidence="3" type="ORF">GCM10007981_18070</name>
</gene>
<feature type="region of interest" description="Disordered" evidence="1">
    <location>
        <begin position="165"/>
        <end position="189"/>
    </location>
</feature>
<evidence type="ECO:0000256" key="1">
    <source>
        <dbReference type="SAM" id="MobiDB-lite"/>
    </source>
</evidence>
<name>A0A830GYK1_9CREN</name>
<comment type="caution">
    <text evidence="3">The sequence shown here is derived from an EMBL/GenBank/DDBJ whole genome shotgun (WGS) entry which is preliminary data.</text>
</comment>
<organism evidence="3 4">
    <name type="scientific">Thermocladium modestius</name>
    <dbReference type="NCBI Taxonomy" id="62609"/>
    <lineage>
        <taxon>Archaea</taxon>
        <taxon>Thermoproteota</taxon>
        <taxon>Thermoprotei</taxon>
        <taxon>Thermoproteales</taxon>
        <taxon>Thermoproteaceae</taxon>
        <taxon>Thermocladium</taxon>
    </lineage>
</organism>
<keyword evidence="2" id="KW-1133">Transmembrane helix</keyword>
<evidence type="ECO:0000313" key="4">
    <source>
        <dbReference type="Proteomes" id="UP000610960"/>
    </source>
</evidence>
<dbReference type="EMBL" id="BMNL01000004">
    <property type="protein sequence ID" value="GGP22352.1"/>
    <property type="molecule type" value="Genomic_DNA"/>
</dbReference>
<keyword evidence="4" id="KW-1185">Reference proteome</keyword>
<proteinExistence type="predicted"/>
<reference evidence="3" key="1">
    <citation type="journal article" date="2014" name="Int. J. Syst. Evol. Microbiol.">
        <title>Complete genome sequence of Corynebacterium casei LMG S-19264T (=DSM 44701T), isolated from a smear-ripened cheese.</title>
        <authorList>
            <consortium name="US DOE Joint Genome Institute (JGI-PGF)"/>
            <person name="Walter F."/>
            <person name="Albersmeier A."/>
            <person name="Kalinowski J."/>
            <person name="Ruckert C."/>
        </authorList>
    </citation>
    <scope>NUCLEOTIDE SEQUENCE</scope>
    <source>
        <strain evidence="3">JCM 10088</strain>
    </source>
</reference>
<evidence type="ECO:0000256" key="2">
    <source>
        <dbReference type="SAM" id="Phobius"/>
    </source>
</evidence>
<accession>A0A830GYK1</accession>
<feature type="transmembrane region" description="Helical" evidence="2">
    <location>
        <begin position="43"/>
        <end position="64"/>
    </location>
</feature>